<dbReference type="Pfam" id="PF00664">
    <property type="entry name" value="ABC_membrane"/>
    <property type="match status" value="1"/>
</dbReference>
<dbReference type="InterPro" id="IPR011527">
    <property type="entry name" value="ABC1_TM_dom"/>
</dbReference>
<sequence length="227" mass="25274">MGIIEKIKEIEVEMAQTQKNKAGMGKGMPKADKKWYAAPIDSSNYRSAKVPLETFVRIPSTCFDLASEIFIYFLELSVLTLAICYNLRGNDPFQVGKLCQKLIELNLYKFAASQVGLNGYIQLKFMKGFSADAKMMYEEASQVANDAVGSIRTIASFRAEEKVTQLYKQKCEGPMKTNIRQGSISGIGFGFSFFIYSLCEGLVRTRISSTVKAIVDERIGNGEVSNM</sequence>
<dbReference type="Proteomes" id="UP001420932">
    <property type="component" value="Unassembled WGS sequence"/>
</dbReference>
<dbReference type="PANTHER" id="PTHR24221">
    <property type="entry name" value="ATP-BINDING CASSETTE SUB-FAMILY B"/>
    <property type="match status" value="1"/>
</dbReference>
<evidence type="ECO:0000313" key="7">
    <source>
        <dbReference type="Proteomes" id="UP001420932"/>
    </source>
</evidence>
<protein>
    <recommendedName>
        <fullName evidence="5">ABC transmembrane type-1 domain-containing protein</fullName>
    </recommendedName>
</protein>
<comment type="subcellular location">
    <subcellularLocation>
        <location evidence="1">Membrane</location>
        <topology evidence="1">Multi-pass membrane protein</topology>
    </subcellularLocation>
</comment>
<evidence type="ECO:0000256" key="3">
    <source>
        <dbReference type="ARBA" id="ARBA00022989"/>
    </source>
</evidence>
<feature type="domain" description="ABC transmembrane type-1" evidence="5">
    <location>
        <begin position="119"/>
        <end position="203"/>
    </location>
</feature>
<accession>A0AAP0PQV4</accession>
<gene>
    <name evidence="6" type="ORF">Syun_009429</name>
</gene>
<evidence type="ECO:0000256" key="1">
    <source>
        <dbReference type="ARBA" id="ARBA00004141"/>
    </source>
</evidence>
<evidence type="ECO:0000256" key="4">
    <source>
        <dbReference type="ARBA" id="ARBA00023136"/>
    </source>
</evidence>
<dbReference type="PANTHER" id="PTHR24221:SF621">
    <property type="entry name" value="ABC TRANSPORTER B FAMILY MEMBER 21"/>
    <property type="match status" value="1"/>
</dbReference>
<keyword evidence="4" id="KW-0472">Membrane</keyword>
<dbReference type="InterPro" id="IPR039421">
    <property type="entry name" value="Type_1_exporter"/>
</dbReference>
<reference evidence="6 7" key="1">
    <citation type="submission" date="2024-01" db="EMBL/GenBank/DDBJ databases">
        <title>Genome assemblies of Stephania.</title>
        <authorList>
            <person name="Yang L."/>
        </authorList>
    </citation>
    <scope>NUCLEOTIDE SEQUENCE [LARGE SCALE GENOMIC DNA]</scope>
    <source>
        <strain evidence="6">YNDBR</strain>
        <tissue evidence="6">Leaf</tissue>
    </source>
</reference>
<evidence type="ECO:0000256" key="2">
    <source>
        <dbReference type="ARBA" id="ARBA00022692"/>
    </source>
</evidence>
<dbReference type="PROSITE" id="PS50929">
    <property type="entry name" value="ABC_TM1F"/>
    <property type="match status" value="1"/>
</dbReference>
<keyword evidence="7" id="KW-1185">Reference proteome</keyword>
<proteinExistence type="predicted"/>
<keyword evidence="3" id="KW-1133">Transmembrane helix</keyword>
<dbReference type="SUPFAM" id="SSF90123">
    <property type="entry name" value="ABC transporter transmembrane region"/>
    <property type="match status" value="1"/>
</dbReference>
<dbReference type="EMBL" id="JBBNAF010000004">
    <property type="protein sequence ID" value="KAK9151120.1"/>
    <property type="molecule type" value="Genomic_DNA"/>
</dbReference>
<dbReference type="GO" id="GO:0140359">
    <property type="term" value="F:ABC-type transporter activity"/>
    <property type="evidence" value="ECO:0007669"/>
    <property type="project" value="InterPro"/>
</dbReference>
<dbReference type="Gene3D" id="1.20.1560.10">
    <property type="entry name" value="ABC transporter type 1, transmembrane domain"/>
    <property type="match status" value="1"/>
</dbReference>
<dbReference type="GO" id="GO:0005524">
    <property type="term" value="F:ATP binding"/>
    <property type="evidence" value="ECO:0007669"/>
    <property type="project" value="InterPro"/>
</dbReference>
<comment type="caution">
    <text evidence="6">The sequence shown here is derived from an EMBL/GenBank/DDBJ whole genome shotgun (WGS) entry which is preliminary data.</text>
</comment>
<dbReference type="GO" id="GO:0016020">
    <property type="term" value="C:membrane"/>
    <property type="evidence" value="ECO:0007669"/>
    <property type="project" value="UniProtKB-SubCell"/>
</dbReference>
<evidence type="ECO:0000313" key="6">
    <source>
        <dbReference type="EMBL" id="KAK9151120.1"/>
    </source>
</evidence>
<name>A0AAP0PQV4_9MAGN</name>
<keyword evidence="2" id="KW-0812">Transmembrane</keyword>
<dbReference type="AlphaFoldDB" id="A0AAP0PQV4"/>
<evidence type="ECO:0000259" key="5">
    <source>
        <dbReference type="PROSITE" id="PS50929"/>
    </source>
</evidence>
<dbReference type="InterPro" id="IPR036640">
    <property type="entry name" value="ABC1_TM_sf"/>
</dbReference>
<organism evidence="6 7">
    <name type="scientific">Stephania yunnanensis</name>
    <dbReference type="NCBI Taxonomy" id="152371"/>
    <lineage>
        <taxon>Eukaryota</taxon>
        <taxon>Viridiplantae</taxon>
        <taxon>Streptophyta</taxon>
        <taxon>Embryophyta</taxon>
        <taxon>Tracheophyta</taxon>
        <taxon>Spermatophyta</taxon>
        <taxon>Magnoliopsida</taxon>
        <taxon>Ranunculales</taxon>
        <taxon>Menispermaceae</taxon>
        <taxon>Menispermoideae</taxon>
        <taxon>Cissampelideae</taxon>
        <taxon>Stephania</taxon>
    </lineage>
</organism>